<organism evidence="2 3">
    <name type="scientific">Biomphalaria glabrata</name>
    <name type="common">Bloodfluke planorb</name>
    <name type="synonym">Freshwater snail</name>
    <dbReference type="NCBI Taxonomy" id="6526"/>
    <lineage>
        <taxon>Eukaryota</taxon>
        <taxon>Metazoa</taxon>
        <taxon>Spiralia</taxon>
        <taxon>Lophotrochozoa</taxon>
        <taxon>Mollusca</taxon>
        <taxon>Gastropoda</taxon>
        <taxon>Heterobranchia</taxon>
        <taxon>Euthyneura</taxon>
        <taxon>Panpulmonata</taxon>
        <taxon>Hygrophila</taxon>
        <taxon>Lymnaeoidea</taxon>
        <taxon>Planorbidae</taxon>
        <taxon>Biomphalaria</taxon>
    </lineage>
</organism>
<evidence type="ECO:0000313" key="3">
    <source>
        <dbReference type="RefSeq" id="XP_055864325.1"/>
    </source>
</evidence>
<reference evidence="3" key="1">
    <citation type="submission" date="2025-08" db="UniProtKB">
        <authorList>
            <consortium name="RefSeq"/>
        </authorList>
    </citation>
    <scope>IDENTIFICATION</scope>
</reference>
<dbReference type="Gene3D" id="3.30.70.270">
    <property type="match status" value="2"/>
</dbReference>
<evidence type="ECO:0000259" key="1">
    <source>
        <dbReference type="Pfam" id="PF17919"/>
    </source>
</evidence>
<dbReference type="InterPro" id="IPR041577">
    <property type="entry name" value="RT_RNaseH_2"/>
</dbReference>
<dbReference type="InterPro" id="IPR050951">
    <property type="entry name" value="Retrovirus_Pol_polyprotein"/>
</dbReference>
<sequence length="152" mass="17367">MEEALWDHKAKLENLRERCKRKSIILNESKTLEQKEAVEFMGHVISAQGIKPDPKKVQAIVDMDRPTNAQQVRRFCGMVQYLSKFLSNLSAISHPLRELTKKETDFDWNEECEVAFRKLKEIITTTPVLGFYNAAKSLEIQVDSSQDGLGAV</sequence>
<dbReference type="OrthoDB" id="10041530at2759"/>
<dbReference type="PANTHER" id="PTHR37984:SF8">
    <property type="entry name" value="CCHC-TYPE DOMAIN-CONTAINING PROTEIN"/>
    <property type="match status" value="1"/>
</dbReference>
<gene>
    <name evidence="3" type="primary">LOC129922405</name>
</gene>
<dbReference type="PANTHER" id="PTHR37984">
    <property type="entry name" value="PROTEIN CBG26694"/>
    <property type="match status" value="1"/>
</dbReference>
<dbReference type="InterPro" id="IPR043128">
    <property type="entry name" value="Rev_trsase/Diguanyl_cyclase"/>
</dbReference>
<dbReference type="AlphaFoldDB" id="A0A9W2YNQ7"/>
<dbReference type="SUPFAM" id="SSF56672">
    <property type="entry name" value="DNA/RNA polymerases"/>
    <property type="match status" value="1"/>
</dbReference>
<proteinExistence type="predicted"/>
<feature type="domain" description="Reverse transcriptase/retrotransposon-derived protein RNase H-like" evidence="1">
    <location>
        <begin position="108"/>
        <end position="152"/>
    </location>
</feature>
<keyword evidence="2" id="KW-1185">Reference proteome</keyword>
<dbReference type="InterPro" id="IPR043502">
    <property type="entry name" value="DNA/RNA_pol_sf"/>
</dbReference>
<dbReference type="Proteomes" id="UP001165740">
    <property type="component" value="Chromosome 13"/>
</dbReference>
<dbReference type="FunFam" id="3.30.70.270:FF:000026">
    <property type="entry name" value="Transposon Ty3-G Gag-Pol polyprotein"/>
    <property type="match status" value="1"/>
</dbReference>
<name>A0A9W2YNQ7_BIOGL</name>
<evidence type="ECO:0000313" key="2">
    <source>
        <dbReference type="Proteomes" id="UP001165740"/>
    </source>
</evidence>
<dbReference type="OMA" id="KCCFLQR"/>
<dbReference type="RefSeq" id="XP_055864325.1">
    <property type="nucleotide sequence ID" value="XM_056008350.1"/>
</dbReference>
<accession>A0A9W2YNQ7</accession>
<dbReference type="GeneID" id="129922405"/>
<dbReference type="Pfam" id="PF17919">
    <property type="entry name" value="RT_RNaseH_2"/>
    <property type="match status" value="1"/>
</dbReference>
<protein>
    <submittedName>
        <fullName evidence="3">Uncharacterized protein LOC129922405</fullName>
    </submittedName>
</protein>